<evidence type="ECO:0000313" key="3">
    <source>
        <dbReference type="Proteomes" id="UP000728106"/>
    </source>
</evidence>
<keyword evidence="3" id="KW-1185">Reference proteome</keyword>
<reference evidence="2 3" key="2">
    <citation type="journal article" date="2021" name="Int. J. Food Microbiol.">
        <title>Safety demonstration of a microbial species for use in the food chain: Weissella confusa.</title>
        <authorList>
            <person name="Bourdichon F."/>
            <person name="Patrone V."/>
            <person name="Fontana A."/>
            <person name="Milani G."/>
            <person name="Morelli L."/>
        </authorList>
    </citation>
    <scope>NUCLEOTIDE SEQUENCE [LARGE SCALE GENOMIC DNA]</scope>
    <source>
        <strain evidence="1">CCUG 30943</strain>
        <strain evidence="2 3">CCUG 43002</strain>
    </source>
</reference>
<dbReference type="Proteomes" id="UP000728106">
    <property type="component" value="Unassembled WGS sequence"/>
</dbReference>
<evidence type="ECO:0000313" key="2">
    <source>
        <dbReference type="EMBL" id="MBJ7638599.1"/>
    </source>
</evidence>
<accession>A0A4Z0RLD8</accession>
<dbReference type="AlphaFoldDB" id="A0A4Z0RLD8"/>
<dbReference type="Proteomes" id="UP000808038">
    <property type="component" value="Unassembled WGS sequence"/>
</dbReference>
<organism evidence="2 3">
    <name type="scientific">Weissella confusa</name>
    <name type="common">Lactobacillus confusus</name>
    <dbReference type="NCBI Taxonomy" id="1583"/>
    <lineage>
        <taxon>Bacteria</taxon>
        <taxon>Bacillati</taxon>
        <taxon>Bacillota</taxon>
        <taxon>Bacilli</taxon>
        <taxon>Lactobacillales</taxon>
        <taxon>Lactobacillaceae</taxon>
        <taxon>Weissella</taxon>
    </lineage>
</organism>
<dbReference type="RefSeq" id="WP_135411273.1">
    <property type="nucleotide sequence ID" value="NZ_JAAOCP010000004.1"/>
</dbReference>
<protein>
    <submittedName>
        <fullName evidence="2">Uncharacterized protein</fullName>
    </submittedName>
</protein>
<comment type="caution">
    <text evidence="2">The sequence shown here is derived from an EMBL/GenBank/DDBJ whole genome shotgun (WGS) entry which is preliminary data.</text>
</comment>
<proteinExistence type="predicted"/>
<sequence length="112" mass="12914">MKPKWTIVLTLATAGSIWGIKIYYDEQAYNKQMRIARNAVAGHEWEIARTAYQKSRKIHVSVENRTASQQLTYLENADNEIKQHNWESAVNMYNQALTVDGGVELLNGCYHR</sequence>
<gene>
    <name evidence="2" type="ORF">HAU20_04255</name>
    <name evidence="1" type="ORF">HAU43_05105</name>
</gene>
<reference evidence="2" key="1">
    <citation type="submission" date="2020-02" db="EMBL/GenBank/DDBJ databases">
        <authorList>
            <person name="Fontana A."/>
            <person name="Patrone V."/>
            <person name="Morelli L."/>
        </authorList>
    </citation>
    <scope>NUCLEOTIDE SEQUENCE</scope>
    <source>
        <strain evidence="1">CCUG 30943</strain>
        <strain evidence="2">CCUG 43002</strain>
    </source>
</reference>
<name>A0A4Z0RLD8_WEICO</name>
<dbReference type="EMBL" id="JAAOCX010000005">
    <property type="protein sequence ID" value="MBJ7632463.1"/>
    <property type="molecule type" value="Genomic_DNA"/>
</dbReference>
<evidence type="ECO:0000313" key="1">
    <source>
        <dbReference type="EMBL" id="MBJ7632463.1"/>
    </source>
</evidence>
<dbReference type="EMBL" id="JAAOCP010000004">
    <property type="protein sequence ID" value="MBJ7638599.1"/>
    <property type="molecule type" value="Genomic_DNA"/>
</dbReference>